<reference evidence="1 2" key="1">
    <citation type="journal article" date="2004" name="Nucleic Acids Res.">
        <title>The genome sequence of Bacillus cereus ATCC 10987 reveals metabolic adaptations and a large plasmid related to Bacillus anthracis pXO1.</title>
        <authorList>
            <person name="Rasko D.A."/>
            <person name="Ravel J."/>
            <person name="Okstad O.A."/>
            <person name="Helgason E."/>
            <person name="Cer R.Z."/>
            <person name="Jiang L."/>
            <person name="Shores K.A."/>
            <person name="Fouts D.E."/>
            <person name="Tourasse N.J."/>
            <person name="Angiuoli S.V."/>
            <person name="Kolonay J."/>
            <person name="Nelson W.C."/>
            <person name="Kolsto A.-B."/>
            <person name="Fraser C.M."/>
            <person name="Read T.D."/>
        </authorList>
    </citation>
    <scope>NUCLEOTIDE SEQUENCE [LARGE SCALE GENOMIC DNA]</scope>
    <source>
        <strain evidence="2">ATCC 10987 / NRS 248</strain>
    </source>
</reference>
<accession>Q73BG2</accession>
<name>Q73BG2_BACC1</name>
<sequence length="34" mass="3955">MQEMKCEIAEKSEIFSGSIQYVTISFVNERRNSV</sequence>
<evidence type="ECO:0000313" key="2">
    <source>
        <dbReference type="Proteomes" id="UP000002527"/>
    </source>
</evidence>
<proteinExistence type="predicted"/>
<gene>
    <name evidence="1" type="ordered locus">BCE_1456</name>
</gene>
<dbReference type="HOGENOM" id="CLU_3371817_0_0_9"/>
<organism evidence="1 2">
    <name type="scientific">Bacillus cereus (strain ATCC 10987 / NRS 248)</name>
    <dbReference type="NCBI Taxonomy" id="222523"/>
    <lineage>
        <taxon>Bacteria</taxon>
        <taxon>Bacillati</taxon>
        <taxon>Bacillota</taxon>
        <taxon>Bacilli</taxon>
        <taxon>Bacillales</taxon>
        <taxon>Bacillaceae</taxon>
        <taxon>Bacillus</taxon>
        <taxon>Bacillus cereus group</taxon>
    </lineage>
</organism>
<dbReference type="Proteomes" id="UP000002527">
    <property type="component" value="Chromosome"/>
</dbReference>
<dbReference type="KEGG" id="bca:BCE_1456"/>
<protein>
    <submittedName>
        <fullName evidence="1">Uncharacterized protein</fullName>
    </submittedName>
</protein>
<dbReference type="EMBL" id="AE017194">
    <property type="protein sequence ID" value="AAS40385.1"/>
    <property type="molecule type" value="Genomic_DNA"/>
</dbReference>
<dbReference type="AlphaFoldDB" id="Q73BG2"/>
<evidence type="ECO:0000313" key="1">
    <source>
        <dbReference type="EMBL" id="AAS40385.1"/>
    </source>
</evidence>